<keyword evidence="2" id="KW-1185">Reference proteome</keyword>
<dbReference type="InterPro" id="IPR011333">
    <property type="entry name" value="SKP1/BTB/POZ_sf"/>
</dbReference>
<dbReference type="AlphaFoldDB" id="A0A0M3IHG3"/>
<reference evidence="3" key="1">
    <citation type="submission" date="2017-02" db="UniProtKB">
        <authorList>
            <consortium name="WormBaseParasite"/>
        </authorList>
    </citation>
    <scope>IDENTIFICATION</scope>
</reference>
<dbReference type="CDD" id="cd18186">
    <property type="entry name" value="BTB_POZ_ZBTB_KLHL-like"/>
    <property type="match status" value="1"/>
</dbReference>
<proteinExistence type="predicted"/>
<dbReference type="InterPro" id="IPR000210">
    <property type="entry name" value="BTB/POZ_dom"/>
</dbReference>
<dbReference type="Pfam" id="PF00651">
    <property type="entry name" value="BTB"/>
    <property type="match status" value="1"/>
</dbReference>
<dbReference type="PANTHER" id="PTHR47022">
    <property type="entry name" value="BTB AND MATH DOMAIN-CONTAINING PROTEIN 36-RELATED"/>
    <property type="match status" value="1"/>
</dbReference>
<evidence type="ECO:0000259" key="1">
    <source>
        <dbReference type="PROSITE" id="PS50097"/>
    </source>
</evidence>
<sequence>MFDFTVSQPHTSDGVLVIDGMRLHVSKAYLALYSPVFHAMFFSRFSERDKKEIAIEDVILEEFIELLNVVYPSHKPVSGQCSINRTSK</sequence>
<dbReference type="PROSITE" id="PS50097">
    <property type="entry name" value="BTB"/>
    <property type="match status" value="1"/>
</dbReference>
<dbReference type="Proteomes" id="UP000036681">
    <property type="component" value="Unplaced"/>
</dbReference>
<dbReference type="Gene3D" id="3.30.710.10">
    <property type="entry name" value="Potassium Channel Kv1.1, Chain A"/>
    <property type="match status" value="1"/>
</dbReference>
<dbReference type="WBParaSite" id="ALUE_0001785101-mRNA-1">
    <property type="protein sequence ID" value="ALUE_0001785101-mRNA-1"/>
    <property type="gene ID" value="ALUE_0001785101"/>
</dbReference>
<protein>
    <submittedName>
        <fullName evidence="3">BTB domain-containing protein</fullName>
    </submittedName>
</protein>
<evidence type="ECO:0000313" key="3">
    <source>
        <dbReference type="WBParaSite" id="ALUE_0001785101-mRNA-1"/>
    </source>
</evidence>
<evidence type="ECO:0000313" key="2">
    <source>
        <dbReference type="Proteomes" id="UP000036681"/>
    </source>
</evidence>
<dbReference type="PANTHER" id="PTHR47022:SF1">
    <property type="entry name" value="BTB AND MATH DOMAIN-CONTAINING PROTEIN 36-RELATED"/>
    <property type="match status" value="1"/>
</dbReference>
<accession>A0A0M3IHG3</accession>
<dbReference type="SUPFAM" id="SSF54695">
    <property type="entry name" value="POZ domain"/>
    <property type="match status" value="1"/>
</dbReference>
<name>A0A0M3IHG3_ASCLU</name>
<organism evidence="2 3">
    <name type="scientific">Ascaris lumbricoides</name>
    <name type="common">Giant roundworm</name>
    <dbReference type="NCBI Taxonomy" id="6252"/>
    <lineage>
        <taxon>Eukaryota</taxon>
        <taxon>Metazoa</taxon>
        <taxon>Ecdysozoa</taxon>
        <taxon>Nematoda</taxon>
        <taxon>Chromadorea</taxon>
        <taxon>Rhabditida</taxon>
        <taxon>Spirurina</taxon>
        <taxon>Ascaridomorpha</taxon>
        <taxon>Ascaridoidea</taxon>
        <taxon>Ascarididae</taxon>
        <taxon>Ascaris</taxon>
    </lineage>
</organism>
<feature type="domain" description="BTB" evidence="1">
    <location>
        <begin position="12"/>
        <end position="79"/>
    </location>
</feature>